<dbReference type="STRING" id="1569628.A0A316UMY3"/>
<feature type="compositionally biased region" description="Polar residues" evidence="3">
    <location>
        <begin position="230"/>
        <end position="239"/>
    </location>
</feature>
<dbReference type="GO" id="GO:0005634">
    <property type="term" value="C:nucleus"/>
    <property type="evidence" value="ECO:0007669"/>
    <property type="project" value="UniProtKB-SubCell"/>
</dbReference>
<evidence type="ECO:0000256" key="3">
    <source>
        <dbReference type="SAM" id="MobiDB-lite"/>
    </source>
</evidence>
<proteinExistence type="predicted"/>
<feature type="compositionally biased region" description="Polar residues" evidence="3">
    <location>
        <begin position="168"/>
        <end position="181"/>
    </location>
</feature>
<reference evidence="5 6" key="1">
    <citation type="journal article" date="2018" name="Mol. Biol. Evol.">
        <title>Broad Genomic Sampling Reveals a Smut Pathogenic Ancestry of the Fungal Clade Ustilaginomycotina.</title>
        <authorList>
            <person name="Kijpornyongpan T."/>
            <person name="Mondo S.J."/>
            <person name="Barry K."/>
            <person name="Sandor L."/>
            <person name="Lee J."/>
            <person name="Lipzen A."/>
            <person name="Pangilinan J."/>
            <person name="LaButti K."/>
            <person name="Hainaut M."/>
            <person name="Henrissat B."/>
            <person name="Grigoriev I.V."/>
            <person name="Spatafora J.W."/>
            <person name="Aime M.C."/>
        </authorList>
    </citation>
    <scope>NUCLEOTIDE SEQUENCE [LARGE SCALE GENOMIC DNA]</scope>
    <source>
        <strain evidence="5 6">MCA 5214</strain>
    </source>
</reference>
<dbReference type="AlphaFoldDB" id="A0A316UMY3"/>
<evidence type="ECO:0000259" key="4">
    <source>
        <dbReference type="PROSITE" id="PS50048"/>
    </source>
</evidence>
<evidence type="ECO:0000313" key="6">
    <source>
        <dbReference type="Proteomes" id="UP000245884"/>
    </source>
</evidence>
<comment type="subcellular location">
    <subcellularLocation>
        <location evidence="1">Nucleus</location>
    </subcellularLocation>
</comment>
<name>A0A316UMY3_9BASI</name>
<dbReference type="OrthoDB" id="4934715at2759"/>
<gene>
    <name evidence="5" type="ORF">BDZ90DRAFT_232794</name>
</gene>
<dbReference type="InterPro" id="IPR001138">
    <property type="entry name" value="Zn2Cys6_DnaBD"/>
</dbReference>
<feature type="region of interest" description="Disordered" evidence="3">
    <location>
        <begin position="126"/>
        <end position="262"/>
    </location>
</feature>
<dbReference type="EMBL" id="KZ819670">
    <property type="protein sequence ID" value="PWN26662.1"/>
    <property type="molecule type" value="Genomic_DNA"/>
</dbReference>
<dbReference type="Proteomes" id="UP000245884">
    <property type="component" value="Unassembled WGS sequence"/>
</dbReference>
<feature type="compositionally biased region" description="Low complexity" evidence="3">
    <location>
        <begin position="17"/>
        <end position="43"/>
    </location>
</feature>
<dbReference type="RefSeq" id="XP_025361274.1">
    <property type="nucleotide sequence ID" value="XM_025506387.1"/>
</dbReference>
<keyword evidence="6" id="KW-1185">Reference proteome</keyword>
<feature type="region of interest" description="Disordered" evidence="3">
    <location>
        <begin position="1"/>
        <end position="109"/>
    </location>
</feature>
<accession>A0A316UMY3</accession>
<dbReference type="CDD" id="cd12148">
    <property type="entry name" value="fungal_TF_MHR"/>
    <property type="match status" value="1"/>
</dbReference>
<protein>
    <recommendedName>
        <fullName evidence="4">Zn(2)-C6 fungal-type domain-containing protein</fullName>
    </recommendedName>
</protein>
<feature type="compositionally biased region" description="Acidic residues" evidence="3">
    <location>
        <begin position="208"/>
        <end position="229"/>
    </location>
</feature>
<organism evidence="5 6">
    <name type="scientific">Jaminaea rosea</name>
    <dbReference type="NCBI Taxonomy" id="1569628"/>
    <lineage>
        <taxon>Eukaryota</taxon>
        <taxon>Fungi</taxon>
        <taxon>Dikarya</taxon>
        <taxon>Basidiomycota</taxon>
        <taxon>Ustilaginomycotina</taxon>
        <taxon>Exobasidiomycetes</taxon>
        <taxon>Microstromatales</taxon>
        <taxon>Microstromatales incertae sedis</taxon>
        <taxon>Jaminaea</taxon>
    </lineage>
</organism>
<dbReference type="SUPFAM" id="SSF57701">
    <property type="entry name" value="Zn2/Cys6 DNA-binding domain"/>
    <property type="match status" value="1"/>
</dbReference>
<feature type="compositionally biased region" description="Polar residues" evidence="3">
    <location>
        <begin position="150"/>
        <end position="160"/>
    </location>
</feature>
<feature type="domain" description="Zn(2)-C6 fungal-type" evidence="4">
    <location>
        <begin position="113"/>
        <end position="142"/>
    </location>
</feature>
<sequence length="849" mass="92964">MDLVHAPVAGGQPRPLAQASHASPSSTSTSSLAGAASTSPASTQGVATGIAPKSTQISSPGSGSAAVAPATAAGPSASGSAPGTASGSQSKPPPPPPAAGTKTTPTIRKKRLSCSECFRRKQRCVPPFPCINCRNRGVADQCRPPPPIPSSNGANRNQHQQPRRPINGRTNSSDAQAQRQVRFQDNDKKRRRSETEEDSAPSGQHDYYDDDEYDEYEYEYTDGSDEGQDAEQSTSSVAVAQQPEPLPKIMKRPRAGTGSSATSFVGDAGGRAPEYVNQDIGYQGPGALDAVSNLSGLTRSTGMSPRSLEWNALMGRPHPSHIQEELRLILGPYPNLETRMGYCQLFLDRFNWARHPIDEQHARQACSIDFQLSPDHASVTERLPLLALALAIMSVGSMESPQQGLNVKVHSEHLFFLCRKTLTLCEFLGKCDINSCWAHWIAVRYLDIRRASRACWHAVGAWIRHCLDVGLHHREPLEGETSIETAKRHAFWYYVLFNELEWSFIFARPAYFNPSLLIEVQRESLDFLDFAEREFQLARNAFVPCFRALDEAFTWSKNRRRHTDGTTKIEKADQSMQRWANALPSILRFPPYAPVDNKLDAFFPKLRFYRHVLTGLHHLHRGLLHRPNLFALFESQLSVPETDPIRTSATICIQTATEDMRAQRLAAAQLNDDEKGQAYAAGNLPYHTATVLLLGLILDSKGGKCIAEEDLREKFAFISDVARDNLRFSQAPLAGHTPRFLDVLQGLVGKLGSTNEEHMAQHSGHTSPQQCSASSVLPALINEFERIFDDDQQPSTAAGGVPGLTPWDSFMSGGSGGGGDSLNLAPAMNDFNDDPDAWLALLNGIVGSA</sequence>
<dbReference type="PANTHER" id="PTHR31001:SF87">
    <property type="entry name" value="COL-21"/>
    <property type="match status" value="1"/>
</dbReference>
<dbReference type="PROSITE" id="PS50048">
    <property type="entry name" value="ZN2_CY6_FUNGAL_2"/>
    <property type="match status" value="1"/>
</dbReference>
<dbReference type="InterPro" id="IPR050613">
    <property type="entry name" value="Sec_Metabolite_Reg"/>
</dbReference>
<feature type="region of interest" description="Disordered" evidence="3">
    <location>
        <begin position="791"/>
        <end position="812"/>
    </location>
</feature>
<feature type="compositionally biased region" description="Low complexity" evidence="3">
    <location>
        <begin position="58"/>
        <end position="88"/>
    </location>
</feature>
<dbReference type="InterPro" id="IPR036864">
    <property type="entry name" value="Zn2-C6_fun-type_DNA-bd_sf"/>
</dbReference>
<evidence type="ECO:0000256" key="1">
    <source>
        <dbReference type="ARBA" id="ARBA00004123"/>
    </source>
</evidence>
<evidence type="ECO:0000256" key="2">
    <source>
        <dbReference type="ARBA" id="ARBA00023242"/>
    </source>
</evidence>
<dbReference type="GeneID" id="37028210"/>
<dbReference type="GO" id="GO:0008270">
    <property type="term" value="F:zinc ion binding"/>
    <property type="evidence" value="ECO:0007669"/>
    <property type="project" value="InterPro"/>
</dbReference>
<dbReference type="GO" id="GO:0000981">
    <property type="term" value="F:DNA-binding transcription factor activity, RNA polymerase II-specific"/>
    <property type="evidence" value="ECO:0007669"/>
    <property type="project" value="InterPro"/>
</dbReference>
<dbReference type="PANTHER" id="PTHR31001">
    <property type="entry name" value="UNCHARACTERIZED TRANSCRIPTIONAL REGULATORY PROTEIN"/>
    <property type="match status" value="1"/>
</dbReference>
<keyword evidence="2" id="KW-0539">Nucleus</keyword>
<evidence type="ECO:0000313" key="5">
    <source>
        <dbReference type="EMBL" id="PWN26662.1"/>
    </source>
</evidence>